<proteinExistence type="predicted"/>
<dbReference type="EMBL" id="KV863644">
    <property type="protein sequence ID" value="ONK55229.1"/>
    <property type="molecule type" value="Genomic_DNA"/>
</dbReference>
<feature type="transmembrane region" description="Helical" evidence="1">
    <location>
        <begin position="45"/>
        <end position="62"/>
    </location>
</feature>
<accession>A0A1R3L6I8</accession>
<evidence type="ECO:0000313" key="2">
    <source>
        <dbReference type="EMBL" id="ONK55229.1"/>
    </source>
</evidence>
<dbReference type="Gramene" id="ONK55229">
    <property type="protein sequence ID" value="ONK55229"/>
    <property type="gene ID" value="A4U43_UnF6140"/>
</dbReference>
<keyword evidence="3" id="KW-1185">Reference proteome</keyword>
<keyword evidence="1" id="KW-1133">Transmembrane helix</keyword>
<gene>
    <name evidence="2" type="ORF">A4U43_UnF6140</name>
</gene>
<protein>
    <submittedName>
        <fullName evidence="2">Uncharacterized protein</fullName>
    </submittedName>
</protein>
<reference evidence="3" key="1">
    <citation type="journal article" date="2017" name="Nat. Commun.">
        <title>The asparagus genome sheds light on the origin and evolution of a young Y chromosome.</title>
        <authorList>
            <person name="Harkess A."/>
            <person name="Zhou J."/>
            <person name="Xu C."/>
            <person name="Bowers J.E."/>
            <person name="Van der Hulst R."/>
            <person name="Ayyampalayam S."/>
            <person name="Mercati F."/>
            <person name="Riccardi P."/>
            <person name="McKain M.R."/>
            <person name="Kakrana A."/>
            <person name="Tang H."/>
            <person name="Ray J."/>
            <person name="Groenendijk J."/>
            <person name="Arikit S."/>
            <person name="Mathioni S.M."/>
            <person name="Nakano M."/>
            <person name="Shan H."/>
            <person name="Telgmann-Rauber A."/>
            <person name="Kanno A."/>
            <person name="Yue Z."/>
            <person name="Chen H."/>
            <person name="Li W."/>
            <person name="Chen Y."/>
            <person name="Xu X."/>
            <person name="Zhang Y."/>
            <person name="Luo S."/>
            <person name="Chen H."/>
            <person name="Gao J."/>
            <person name="Mao Z."/>
            <person name="Pires J.C."/>
            <person name="Luo M."/>
            <person name="Kudrna D."/>
            <person name="Wing R.A."/>
            <person name="Meyers B.C."/>
            <person name="Yi K."/>
            <person name="Kong H."/>
            <person name="Lavrijsen P."/>
            <person name="Sunseri F."/>
            <person name="Falavigna A."/>
            <person name="Ye Y."/>
            <person name="Leebens-Mack J.H."/>
            <person name="Chen G."/>
        </authorList>
    </citation>
    <scope>NUCLEOTIDE SEQUENCE [LARGE SCALE GENOMIC DNA]</scope>
    <source>
        <strain evidence="3">cv. DH0086</strain>
    </source>
</reference>
<evidence type="ECO:0000313" key="3">
    <source>
        <dbReference type="Proteomes" id="UP000243459"/>
    </source>
</evidence>
<organism evidence="2 3">
    <name type="scientific">Asparagus officinalis</name>
    <name type="common">Garden asparagus</name>
    <dbReference type="NCBI Taxonomy" id="4686"/>
    <lineage>
        <taxon>Eukaryota</taxon>
        <taxon>Viridiplantae</taxon>
        <taxon>Streptophyta</taxon>
        <taxon>Embryophyta</taxon>
        <taxon>Tracheophyta</taxon>
        <taxon>Spermatophyta</taxon>
        <taxon>Magnoliopsida</taxon>
        <taxon>Liliopsida</taxon>
        <taxon>Asparagales</taxon>
        <taxon>Asparagaceae</taxon>
        <taxon>Asparagoideae</taxon>
        <taxon>Asparagus</taxon>
    </lineage>
</organism>
<name>A0A1R3L6I8_ASPOF</name>
<sequence>MNKNEGFEGDSPAPGFVKAAGERGDALADSLWRVALTMATSRMEIEVLLLTLAMLMLVWSLTAPRAFRILLGAIACDDDYEAYLGFGRLVMVPVRGWEVIRWWCINIGG</sequence>
<keyword evidence="1" id="KW-0812">Transmembrane</keyword>
<evidence type="ECO:0000256" key="1">
    <source>
        <dbReference type="SAM" id="Phobius"/>
    </source>
</evidence>
<dbReference type="Proteomes" id="UP000243459">
    <property type="component" value="Unassembled WGS sequence"/>
</dbReference>
<keyword evidence="1" id="KW-0472">Membrane</keyword>
<dbReference type="AlphaFoldDB" id="A0A1R3L6I8"/>